<dbReference type="Proteomes" id="UP000199501">
    <property type="component" value="Unassembled WGS sequence"/>
</dbReference>
<evidence type="ECO:0000313" key="8">
    <source>
        <dbReference type="EMBL" id="SDC74355.1"/>
    </source>
</evidence>
<keyword evidence="4 6" id="KW-0808">Transferase</keyword>
<dbReference type="PANTHER" id="PTHR43643:SF3">
    <property type="entry name" value="HISTIDINOL-PHOSPHATE AMINOTRANSFERASE"/>
    <property type="match status" value="1"/>
</dbReference>
<dbReference type="AlphaFoldDB" id="A0A1G6P4J8"/>
<dbReference type="Gene3D" id="3.40.640.10">
    <property type="entry name" value="Type I PLP-dependent aspartate aminotransferase-like (Major domain)"/>
    <property type="match status" value="1"/>
</dbReference>
<dbReference type="InterPro" id="IPR015424">
    <property type="entry name" value="PyrdxlP-dep_Trfase"/>
</dbReference>
<evidence type="ECO:0000256" key="4">
    <source>
        <dbReference type="ARBA" id="ARBA00022679"/>
    </source>
</evidence>
<dbReference type="PROSITE" id="PS00599">
    <property type="entry name" value="AA_TRANSFER_CLASS_2"/>
    <property type="match status" value="1"/>
</dbReference>
<dbReference type="NCBIfam" id="NF002878">
    <property type="entry name" value="PRK03321.1"/>
    <property type="match status" value="1"/>
</dbReference>
<dbReference type="InterPro" id="IPR015421">
    <property type="entry name" value="PyrdxlP-dep_Trfase_major"/>
</dbReference>
<dbReference type="NCBIfam" id="TIGR01141">
    <property type="entry name" value="hisC"/>
    <property type="match status" value="1"/>
</dbReference>
<comment type="subunit">
    <text evidence="2 6">Homodimer.</text>
</comment>
<sequence>MTVRIRADLDSLPGYVPGKNIPGAIKLASNEVSLGPLPSVVMAIAEAAERINRYPDNGSVELVARLAAKLGVDEDQVAVGCGSVTLCQQLIQATCTAQDEVLFPWRSFEAYPIVAHVVGATQVRVPLTAEHALDVDAMIAAVTPSTRLVFVCTPNNPTGTALRRAELERLIDAVPDDVVVVVDEAYREFVADPEVPDGVEVAKARWARGRDNVAVLRTFSKAYGLAGLRVGYLVAAAPVAAAVRKVFVPFGVNALAQVAALSSLDAEAELLARCTGIVAERGRVRAALIAAGYDVPETEANFVWLPLGERTAAFNEHCLAHKVVVRAFVGDGARVTIGTPDENDAFLAAALSFPR</sequence>
<dbReference type="Pfam" id="PF00155">
    <property type="entry name" value="Aminotran_1_2"/>
    <property type="match status" value="1"/>
</dbReference>
<evidence type="ECO:0000313" key="9">
    <source>
        <dbReference type="Proteomes" id="UP000199501"/>
    </source>
</evidence>
<evidence type="ECO:0000256" key="5">
    <source>
        <dbReference type="ARBA" id="ARBA00022898"/>
    </source>
</evidence>
<reference evidence="9" key="1">
    <citation type="submission" date="2016-10" db="EMBL/GenBank/DDBJ databases">
        <authorList>
            <person name="Varghese N."/>
            <person name="Submissions S."/>
        </authorList>
    </citation>
    <scope>NUCLEOTIDE SEQUENCE [LARGE SCALE GENOMIC DNA]</scope>
    <source>
        <strain evidence="9">IBRC-M 10403</strain>
    </source>
</reference>
<dbReference type="SUPFAM" id="SSF53383">
    <property type="entry name" value="PLP-dependent transferases"/>
    <property type="match status" value="1"/>
</dbReference>
<dbReference type="InterPro" id="IPR001917">
    <property type="entry name" value="Aminotrans_II_pyridoxalP_BS"/>
</dbReference>
<evidence type="ECO:0000256" key="6">
    <source>
        <dbReference type="HAMAP-Rule" id="MF_01513"/>
    </source>
</evidence>
<dbReference type="InterPro" id="IPR004839">
    <property type="entry name" value="Aminotransferase_I/II_large"/>
</dbReference>
<comment type="cofactor">
    <cofactor evidence="1 6">
        <name>pyridoxal 5'-phosphate</name>
        <dbReference type="ChEBI" id="CHEBI:597326"/>
    </cofactor>
</comment>
<dbReference type="GO" id="GO:0004400">
    <property type="term" value="F:histidinol-phosphate transaminase activity"/>
    <property type="evidence" value="ECO:0007669"/>
    <property type="project" value="InterPro"/>
</dbReference>
<dbReference type="GO" id="GO:0030170">
    <property type="term" value="F:pyridoxal phosphate binding"/>
    <property type="evidence" value="ECO:0007669"/>
    <property type="project" value="UniProtKB-UniRule"/>
</dbReference>
<evidence type="ECO:0000259" key="7">
    <source>
        <dbReference type="Pfam" id="PF00155"/>
    </source>
</evidence>
<dbReference type="InterPro" id="IPR050106">
    <property type="entry name" value="HistidinolP_aminotransfase"/>
</dbReference>
<evidence type="ECO:0000256" key="3">
    <source>
        <dbReference type="ARBA" id="ARBA00022576"/>
    </source>
</evidence>
<comment type="function">
    <text evidence="6">Aminotransferase that catalyzes the conversion of aromatic amino acids and 2-oxoglutarate into corresponding aromatic oxo acids and L-glutamate.</text>
</comment>
<keyword evidence="9" id="KW-1185">Reference proteome</keyword>
<dbReference type="HAMAP" id="MF_01023">
    <property type="entry name" value="HisC_aminotrans_2"/>
    <property type="match status" value="1"/>
</dbReference>
<dbReference type="InterPro" id="IPR024892">
    <property type="entry name" value="ArAT"/>
</dbReference>
<organism evidence="8 9">
    <name type="scientific">Actinokineospora iranica</name>
    <dbReference type="NCBI Taxonomy" id="1271860"/>
    <lineage>
        <taxon>Bacteria</taxon>
        <taxon>Bacillati</taxon>
        <taxon>Actinomycetota</taxon>
        <taxon>Actinomycetes</taxon>
        <taxon>Pseudonocardiales</taxon>
        <taxon>Pseudonocardiaceae</taxon>
        <taxon>Actinokineospora</taxon>
    </lineage>
</organism>
<dbReference type="HAMAP" id="MF_01513">
    <property type="entry name" value="Phe_aminotrans_2"/>
    <property type="match status" value="1"/>
</dbReference>
<keyword evidence="5 6" id="KW-0663">Pyridoxal phosphate</keyword>
<keyword evidence="3 6" id="KW-0032">Aminotransferase</keyword>
<dbReference type="GO" id="GO:0008793">
    <property type="term" value="F:aromatic-amino-acid transaminase activity"/>
    <property type="evidence" value="ECO:0007669"/>
    <property type="project" value="UniProtKB-UniRule"/>
</dbReference>
<gene>
    <name evidence="6" type="primary">pat</name>
    <name evidence="8" type="ORF">SAMN05216174_10488</name>
</gene>
<dbReference type="OrthoDB" id="9809616at2"/>
<proteinExistence type="inferred from homology"/>
<dbReference type="STRING" id="1271860.SAMN05216174_10488"/>
<dbReference type="EC" id="2.6.1.57" evidence="6"/>
<dbReference type="RefSeq" id="WP_091449774.1">
    <property type="nucleotide sequence ID" value="NZ_FMZZ01000004.1"/>
</dbReference>
<dbReference type="GO" id="GO:0000105">
    <property type="term" value="P:L-histidine biosynthetic process"/>
    <property type="evidence" value="ECO:0007669"/>
    <property type="project" value="InterPro"/>
</dbReference>
<dbReference type="EMBL" id="FMZZ01000004">
    <property type="protein sequence ID" value="SDC74355.1"/>
    <property type="molecule type" value="Genomic_DNA"/>
</dbReference>
<evidence type="ECO:0000256" key="2">
    <source>
        <dbReference type="ARBA" id="ARBA00011738"/>
    </source>
</evidence>
<feature type="domain" description="Aminotransferase class I/classII large" evidence="7">
    <location>
        <begin position="25"/>
        <end position="348"/>
    </location>
</feature>
<dbReference type="PANTHER" id="PTHR43643">
    <property type="entry name" value="HISTIDINOL-PHOSPHATE AMINOTRANSFERASE 2"/>
    <property type="match status" value="1"/>
</dbReference>
<dbReference type="Gene3D" id="3.90.1150.10">
    <property type="entry name" value="Aspartate Aminotransferase, domain 1"/>
    <property type="match status" value="1"/>
</dbReference>
<dbReference type="InterPro" id="IPR015422">
    <property type="entry name" value="PyrdxlP-dep_Trfase_small"/>
</dbReference>
<protein>
    <recommendedName>
        <fullName evidence="6">Aromatic amino acid aminotransferase</fullName>
        <shortName evidence="6">ArAT</shortName>
        <ecNumber evidence="6">2.6.1.57</ecNumber>
    </recommendedName>
</protein>
<accession>A0A1G6P4J8</accession>
<feature type="modified residue" description="N6-(pyridoxal phosphate)lysine" evidence="6">
    <location>
        <position position="221"/>
    </location>
</feature>
<dbReference type="InterPro" id="IPR005861">
    <property type="entry name" value="HisP_aminotrans"/>
</dbReference>
<evidence type="ECO:0000256" key="1">
    <source>
        <dbReference type="ARBA" id="ARBA00001933"/>
    </source>
</evidence>
<comment type="catalytic activity">
    <reaction evidence="6">
        <text>an aromatic L-alpha-amino acid + 2-oxoglutarate = an aromatic oxo-acid + L-glutamate</text>
        <dbReference type="Rhea" id="RHEA:17533"/>
        <dbReference type="ChEBI" id="CHEBI:16810"/>
        <dbReference type="ChEBI" id="CHEBI:29985"/>
        <dbReference type="ChEBI" id="CHEBI:73309"/>
        <dbReference type="ChEBI" id="CHEBI:84824"/>
        <dbReference type="EC" id="2.6.1.57"/>
    </reaction>
</comment>
<comment type="similarity">
    <text evidence="6">Belongs to the class-II pyridoxal-phosphate-dependent aminotransferase family.</text>
</comment>
<dbReference type="CDD" id="cd00609">
    <property type="entry name" value="AAT_like"/>
    <property type="match status" value="1"/>
</dbReference>
<name>A0A1G6P4J8_9PSEU</name>